<gene>
    <name evidence="1" type="ORF">H9Q80_16950</name>
</gene>
<reference evidence="1 2" key="1">
    <citation type="submission" date="2020-08" db="EMBL/GenBank/DDBJ databases">
        <authorList>
            <person name="Liu C."/>
            <person name="Sun Q."/>
        </authorList>
    </citation>
    <scope>NUCLEOTIDE SEQUENCE [LARGE SCALE GENOMIC DNA]</scope>
    <source>
        <strain evidence="1 2">NSJ-61</strain>
    </source>
</reference>
<organism evidence="1 2">
    <name type="scientific">[Eubacterium] hominis</name>
    <dbReference type="NCBI Taxonomy" id="2764325"/>
    <lineage>
        <taxon>Bacteria</taxon>
        <taxon>Bacillati</taxon>
        <taxon>Bacillota</taxon>
        <taxon>Erysipelotrichia</taxon>
        <taxon>Erysipelotrichales</taxon>
        <taxon>Erysipelotrichaceae</taxon>
        <taxon>Amedibacillus</taxon>
    </lineage>
</organism>
<proteinExistence type="predicted"/>
<dbReference type="PANTHER" id="PTHR35309:SF4">
    <property type="entry name" value="TOCOPHEROL CYCLASE"/>
    <property type="match status" value="1"/>
</dbReference>
<name>A0A7G9GM80_9FIRM</name>
<dbReference type="EMBL" id="CP060636">
    <property type="protein sequence ID" value="QNM11912.1"/>
    <property type="molecule type" value="Genomic_DNA"/>
</dbReference>
<sequence>MQNEFGLHKESKHPYFEGWYIKGMQEDIIFSIIIGIQYQSSQTLAFIQFMDTIHQTSVYEVYEEPQLYVQSNPFILKLKDTILTEDSLHLCMESIQADLVFDEKTALTSSRYMPTIMGPFAYLPMQCHHAVISLHHQISGRLTMREKSYDINGIGYIEKDRGTSFPSQYVWFQANHTDRNTGLFLSIADIPLKPISFTGIIAVLYVNDKQYRFASYLGAHIQQMKFIQKDEVHVDIIIKQRQLCLKLHLIQKDICELHAPYEGDMHIKIGESLNSVGHVIFSIGKNVIYEDTFMHAGLEIVGYPIEQAE</sequence>
<accession>A0A7G9GM80</accession>
<dbReference type="RefSeq" id="WP_117456023.1">
    <property type="nucleotide sequence ID" value="NZ_CP060636.1"/>
</dbReference>
<dbReference type="PANTHER" id="PTHR35309">
    <property type="match status" value="1"/>
</dbReference>
<evidence type="ECO:0000313" key="2">
    <source>
        <dbReference type="Proteomes" id="UP000515856"/>
    </source>
</evidence>
<dbReference type="KEGG" id="ehn:H9Q80_16950"/>
<dbReference type="SUPFAM" id="SSF159245">
    <property type="entry name" value="AttH-like"/>
    <property type="match status" value="1"/>
</dbReference>
<evidence type="ECO:0000313" key="1">
    <source>
        <dbReference type="EMBL" id="QNM11912.1"/>
    </source>
</evidence>
<dbReference type="AlphaFoldDB" id="A0A7G9GM80"/>
<dbReference type="InterPro" id="IPR025893">
    <property type="entry name" value="Tocopherol_cyclase"/>
</dbReference>
<dbReference type="Proteomes" id="UP000515856">
    <property type="component" value="Chromosome"/>
</dbReference>
<dbReference type="GO" id="GO:0009976">
    <property type="term" value="F:tocopherol cyclase activity"/>
    <property type="evidence" value="ECO:0007669"/>
    <property type="project" value="InterPro"/>
</dbReference>
<evidence type="ECO:0008006" key="3">
    <source>
        <dbReference type="Google" id="ProtNLM"/>
    </source>
</evidence>
<keyword evidence="2" id="KW-1185">Reference proteome</keyword>
<protein>
    <recommendedName>
        <fullName evidence="3">Tocopherol cyclase</fullName>
    </recommendedName>
</protein>